<organism evidence="1 2">
    <name type="scientific">Kitasatospora aburaviensis</name>
    <dbReference type="NCBI Taxonomy" id="67265"/>
    <lineage>
        <taxon>Bacteria</taxon>
        <taxon>Bacillati</taxon>
        <taxon>Actinomycetota</taxon>
        <taxon>Actinomycetes</taxon>
        <taxon>Kitasatosporales</taxon>
        <taxon>Streptomycetaceae</taxon>
        <taxon>Kitasatospora</taxon>
    </lineage>
</organism>
<evidence type="ECO:0000313" key="1">
    <source>
        <dbReference type="EMBL" id="MFC5885551.1"/>
    </source>
</evidence>
<accession>A0ABW1EUS1</accession>
<evidence type="ECO:0000313" key="2">
    <source>
        <dbReference type="Proteomes" id="UP001596067"/>
    </source>
</evidence>
<dbReference type="Proteomes" id="UP001596067">
    <property type="component" value="Unassembled WGS sequence"/>
</dbReference>
<protein>
    <submittedName>
        <fullName evidence="1">Uncharacterized protein</fullName>
    </submittedName>
</protein>
<reference evidence="2" key="1">
    <citation type="journal article" date="2019" name="Int. J. Syst. Evol. Microbiol.">
        <title>The Global Catalogue of Microorganisms (GCM) 10K type strain sequencing project: providing services to taxonomists for standard genome sequencing and annotation.</title>
        <authorList>
            <consortium name="The Broad Institute Genomics Platform"/>
            <consortium name="The Broad Institute Genome Sequencing Center for Infectious Disease"/>
            <person name="Wu L."/>
            <person name="Ma J."/>
        </authorList>
    </citation>
    <scope>NUCLEOTIDE SEQUENCE [LARGE SCALE GENOMIC DNA]</scope>
    <source>
        <strain evidence="2">CGMCC 4.1469</strain>
    </source>
</reference>
<gene>
    <name evidence="1" type="ORF">ACFP0N_11270</name>
</gene>
<dbReference type="RefSeq" id="WP_313761715.1">
    <property type="nucleotide sequence ID" value="NZ_BAAAVH010000049.1"/>
</dbReference>
<comment type="caution">
    <text evidence="1">The sequence shown here is derived from an EMBL/GenBank/DDBJ whole genome shotgun (WGS) entry which is preliminary data.</text>
</comment>
<sequence>MNAPTPPPGQDLPALLAWHRHPIFDPIDMEYILDKLSPKVRNDLIAARLEASAAVHQAIADGAARASRIISDANG</sequence>
<proteinExistence type="predicted"/>
<name>A0ABW1EUS1_9ACTN</name>
<keyword evidence="2" id="KW-1185">Reference proteome</keyword>
<dbReference type="EMBL" id="JBHSOD010000010">
    <property type="protein sequence ID" value="MFC5885551.1"/>
    <property type="molecule type" value="Genomic_DNA"/>
</dbReference>